<dbReference type="AlphaFoldDB" id="A0A427ANI9"/>
<protein>
    <submittedName>
        <fullName evidence="1">Uncharacterized protein</fullName>
    </submittedName>
</protein>
<proteinExistence type="predicted"/>
<dbReference type="EMBL" id="AMZH03001836">
    <property type="protein sequence ID" value="RRT77791.1"/>
    <property type="molecule type" value="Genomic_DNA"/>
</dbReference>
<dbReference type="PANTHER" id="PTHR33115">
    <property type="entry name" value="ARM REPEAT SUPERFAMILY PROTEIN"/>
    <property type="match status" value="1"/>
</dbReference>
<evidence type="ECO:0000313" key="2">
    <source>
        <dbReference type="Proteomes" id="UP000287651"/>
    </source>
</evidence>
<dbReference type="PANTHER" id="PTHR33115:SF50">
    <property type="entry name" value="ARM REPEAT SUPERFAMILY PROTEIN"/>
    <property type="match status" value="1"/>
</dbReference>
<sequence length="328" mass="37014">MPLLPLREIIPDIRLGADAGRVCSLIICNNRPLNRRKPNRSTRINTCIYAQTMKGERSEGVDGEGFDEFAQPIRHSEFLEATVLLPVLSLASRLRDLLLRRSFPSQERPHAVRRRSSTICGEPCEASSFQHILVCFVFGFRSKNSKTDAENTLGMFSLCSIHYKLRMHKAHQFNCARHLLQPGGGGGAPFPAEKACWEWKVSYGPLLEEVNRECHLGATGMVSIKIFFYDAYSKCVERSIFDGLKMDLVTFAEELLGSSSRDEHLMGARVQLRISTNHRFANGTLRKIGTSTPVIETLNWNLRHSQGNSSSHYQRMSLGTYSYDDMTP</sequence>
<gene>
    <name evidence="1" type="ORF">B296_00024673</name>
</gene>
<reference evidence="1 2" key="1">
    <citation type="journal article" date="2014" name="Agronomy (Basel)">
        <title>A Draft Genome Sequence for Ensete ventricosum, the Drought-Tolerant Tree Against Hunger.</title>
        <authorList>
            <person name="Harrison J."/>
            <person name="Moore K.A."/>
            <person name="Paszkiewicz K."/>
            <person name="Jones T."/>
            <person name="Grant M."/>
            <person name="Ambacheew D."/>
            <person name="Muzemil S."/>
            <person name="Studholme D.J."/>
        </authorList>
    </citation>
    <scope>NUCLEOTIDE SEQUENCE [LARGE SCALE GENOMIC DNA]</scope>
</reference>
<comment type="caution">
    <text evidence="1">The sequence shown here is derived from an EMBL/GenBank/DDBJ whole genome shotgun (WGS) entry which is preliminary data.</text>
</comment>
<dbReference type="Proteomes" id="UP000287651">
    <property type="component" value="Unassembled WGS sequence"/>
</dbReference>
<evidence type="ECO:0000313" key="1">
    <source>
        <dbReference type="EMBL" id="RRT77791.1"/>
    </source>
</evidence>
<organism evidence="1 2">
    <name type="scientific">Ensete ventricosum</name>
    <name type="common">Abyssinian banana</name>
    <name type="synonym">Musa ensete</name>
    <dbReference type="NCBI Taxonomy" id="4639"/>
    <lineage>
        <taxon>Eukaryota</taxon>
        <taxon>Viridiplantae</taxon>
        <taxon>Streptophyta</taxon>
        <taxon>Embryophyta</taxon>
        <taxon>Tracheophyta</taxon>
        <taxon>Spermatophyta</taxon>
        <taxon>Magnoliopsida</taxon>
        <taxon>Liliopsida</taxon>
        <taxon>Zingiberales</taxon>
        <taxon>Musaceae</taxon>
        <taxon>Ensete</taxon>
    </lineage>
</organism>
<name>A0A427ANI9_ENSVE</name>
<accession>A0A427ANI9</accession>